<dbReference type="OMA" id="PRVENEF"/>
<evidence type="ECO:0000256" key="4">
    <source>
        <dbReference type="ARBA" id="ARBA00022827"/>
    </source>
</evidence>
<feature type="domain" description="FAD dependent oxidoreductase" evidence="7">
    <location>
        <begin position="3"/>
        <end position="332"/>
    </location>
</feature>
<dbReference type="Pfam" id="PF01266">
    <property type="entry name" value="DAO"/>
    <property type="match status" value="1"/>
</dbReference>
<dbReference type="PANTHER" id="PTHR11530:SF16">
    <property type="entry name" value="D-AMINO ACID OXIDASE (AFU_ORTHOLOGUE AFUA_5G11290)"/>
    <property type="match status" value="1"/>
</dbReference>
<dbReference type="PANTHER" id="PTHR11530">
    <property type="entry name" value="D-AMINO ACID OXIDASE"/>
    <property type="match status" value="1"/>
</dbReference>
<dbReference type="EMBL" id="MPUK01000011">
    <property type="protein sequence ID" value="ONH65431.1"/>
    <property type="molecule type" value="Genomic_DNA"/>
</dbReference>
<dbReference type="SUPFAM" id="SSF54373">
    <property type="entry name" value="FAD-linked reductases, C-terminal domain"/>
    <property type="match status" value="1"/>
</dbReference>
<reference evidence="9" key="3">
    <citation type="submission" date="2017-01" db="EMBL/GenBank/DDBJ databases">
        <authorList>
            <person name="Mah S.A."/>
            <person name="Swanson W.J."/>
            <person name="Moy G.W."/>
            <person name="Vacquier V.D."/>
        </authorList>
    </citation>
    <scope>NUCLEOTIDE SEQUENCE [LARGE SCALE GENOMIC DNA]</scope>
    <source>
        <strain evidence="9">65</strain>
    </source>
</reference>
<feature type="binding site" evidence="6">
    <location>
        <begin position="43"/>
        <end position="44"/>
    </location>
    <ligand>
        <name>FAD</name>
        <dbReference type="ChEBI" id="CHEBI:57692"/>
    </ligand>
</feature>
<comment type="similarity">
    <text evidence="2">Belongs to the DAMOX/DASOX family.</text>
</comment>
<dbReference type="InterPro" id="IPR023209">
    <property type="entry name" value="DAO"/>
</dbReference>
<evidence type="ECO:0000259" key="7">
    <source>
        <dbReference type="Pfam" id="PF01266"/>
    </source>
</evidence>
<keyword evidence="3" id="KW-0285">Flavoprotein</keyword>
<dbReference type="SUPFAM" id="SSF51971">
    <property type="entry name" value="Nucleotide-binding domain"/>
    <property type="match status" value="1"/>
</dbReference>
<gene>
    <name evidence="9" type="ORF">BON22_4797</name>
    <name evidence="8" type="ORF">CYFA0S_12e02322g</name>
</gene>
<evidence type="ECO:0000256" key="1">
    <source>
        <dbReference type="ARBA" id="ARBA00001974"/>
    </source>
</evidence>
<dbReference type="GO" id="GO:0003884">
    <property type="term" value="F:D-amino-acid oxidase activity"/>
    <property type="evidence" value="ECO:0007669"/>
    <property type="project" value="InterPro"/>
</dbReference>
<dbReference type="GO" id="GO:0019478">
    <property type="term" value="P:D-amino acid catabolic process"/>
    <property type="evidence" value="ECO:0007669"/>
    <property type="project" value="TreeGrafter"/>
</dbReference>
<name>A0A061B2B7_CYBFA</name>
<dbReference type="InterPro" id="IPR006076">
    <property type="entry name" value="FAD-dep_OxRdtase"/>
</dbReference>
<sequence>MAKIVVVGAGVSGLTTAFELLKKGHSVTIIGRHIPGDLDIEYTSPFAGAVWQSSPYKTDKRSQDIDAVGYHKFMGLARTTPSAGVFIIPYQQFVRPSELNESGAVKTPWFANVVENFRMLDKSEVPDTGEFSGGYEYSGVTISTTLYLNWLLQQCFQMGAQLKRRSIKHINEGYDLHQSGQKADLIINCTGILAHSLGGVEDKGVYPIRGQVLWVRNTGSKQCATTIIPGYANETFYLFPRKEGGSVIGGCSISNDWSSTPDPQLTKRIIARALKYAPDIVDEKLGNPPTIEVFRENVGHRPARKGGVRVEREGKIIHNYGIGPAGYQAGWGHTAEVIKLVDAALKESKL</sequence>
<evidence type="ECO:0000256" key="2">
    <source>
        <dbReference type="ARBA" id="ARBA00006730"/>
    </source>
</evidence>
<reference evidence="10" key="2">
    <citation type="journal article" date="2017" name="Genome Announc.">
        <title>Genome sequences of Cyberlindnera fabianii 65, Pichia kudriavzevii 129, and Saccharomyces cerevisiae 131 isolated from fermented masau fruits in Zimbabwe.</title>
        <authorList>
            <person name="van Rijswijck I.M.H."/>
            <person name="Derks M.F.L."/>
            <person name="Abee T."/>
            <person name="de Ridder D."/>
            <person name="Smid E.J."/>
        </authorList>
    </citation>
    <scope>NUCLEOTIDE SEQUENCE [LARGE SCALE GENOMIC DNA]</scope>
    <source>
        <strain evidence="10">65</strain>
    </source>
</reference>
<evidence type="ECO:0000313" key="10">
    <source>
        <dbReference type="Proteomes" id="UP000189513"/>
    </source>
</evidence>
<dbReference type="VEuPathDB" id="FungiDB:BON22_4797"/>
<evidence type="ECO:0000256" key="3">
    <source>
        <dbReference type="ARBA" id="ARBA00022630"/>
    </source>
</evidence>
<dbReference type="GO" id="GO:0071949">
    <property type="term" value="F:FAD binding"/>
    <property type="evidence" value="ECO:0007669"/>
    <property type="project" value="InterPro"/>
</dbReference>
<dbReference type="AlphaFoldDB" id="A0A061B2B7"/>
<evidence type="ECO:0000256" key="5">
    <source>
        <dbReference type="ARBA" id="ARBA00023002"/>
    </source>
</evidence>
<proteinExistence type="inferred from homology"/>
<reference evidence="8" key="1">
    <citation type="journal article" date="2014" name="Genome Announc.">
        <title>Genome sequence of the yeast Cyberlindnera fabianii (Hansenula fabianii).</title>
        <authorList>
            <person name="Freel K.C."/>
            <person name="Sarilar V."/>
            <person name="Neuveglise C."/>
            <person name="Devillers H."/>
            <person name="Friedrich A."/>
            <person name="Schacherer J."/>
        </authorList>
    </citation>
    <scope>NUCLEOTIDE SEQUENCE</scope>
    <source>
        <strain evidence="8">YJS4271</strain>
    </source>
</reference>
<dbReference type="Gene3D" id="3.40.50.720">
    <property type="entry name" value="NAD(P)-binding Rossmann-like Domain"/>
    <property type="match status" value="1"/>
</dbReference>
<dbReference type="EMBL" id="LK052897">
    <property type="protein sequence ID" value="CDR43591.1"/>
    <property type="molecule type" value="Genomic_DNA"/>
</dbReference>
<evidence type="ECO:0000256" key="6">
    <source>
        <dbReference type="PIRSR" id="PIRSR000189-1"/>
    </source>
</evidence>
<feature type="binding site" evidence="6">
    <location>
        <position position="52"/>
    </location>
    <ligand>
        <name>D-dopa</name>
        <dbReference type="ChEBI" id="CHEBI:149689"/>
    </ligand>
</feature>
<keyword evidence="5" id="KW-0560">Oxidoreductase</keyword>
<dbReference type="GO" id="GO:0005737">
    <property type="term" value="C:cytoplasm"/>
    <property type="evidence" value="ECO:0007669"/>
    <property type="project" value="TreeGrafter"/>
</dbReference>
<dbReference type="Proteomes" id="UP000189513">
    <property type="component" value="Unassembled WGS sequence"/>
</dbReference>
<evidence type="ECO:0000313" key="8">
    <source>
        <dbReference type="EMBL" id="CDR43591.1"/>
    </source>
</evidence>
<comment type="cofactor">
    <cofactor evidence="1 6">
        <name>FAD</name>
        <dbReference type="ChEBI" id="CHEBI:57692"/>
    </cofactor>
</comment>
<dbReference type="STRING" id="36022.A0A061B2B7"/>
<organism evidence="8">
    <name type="scientific">Cyberlindnera fabianii</name>
    <name type="common">Yeast</name>
    <name type="synonym">Hansenula fabianii</name>
    <dbReference type="NCBI Taxonomy" id="36022"/>
    <lineage>
        <taxon>Eukaryota</taxon>
        <taxon>Fungi</taxon>
        <taxon>Dikarya</taxon>
        <taxon>Ascomycota</taxon>
        <taxon>Saccharomycotina</taxon>
        <taxon>Saccharomycetes</taxon>
        <taxon>Phaffomycetales</taxon>
        <taxon>Phaffomycetaceae</taxon>
        <taxon>Cyberlindnera</taxon>
    </lineage>
</organism>
<dbReference type="Gene3D" id="3.30.9.10">
    <property type="entry name" value="D-Amino Acid Oxidase, subunit A, domain 2"/>
    <property type="match status" value="1"/>
</dbReference>
<dbReference type="OrthoDB" id="409956at2759"/>
<evidence type="ECO:0000313" key="9">
    <source>
        <dbReference type="EMBL" id="ONH65431.1"/>
    </source>
</evidence>
<feature type="binding site" evidence="6">
    <location>
        <position position="190"/>
    </location>
    <ligand>
        <name>FAD</name>
        <dbReference type="ChEBI" id="CHEBI:57692"/>
    </ligand>
</feature>
<keyword evidence="4 6" id="KW-0274">FAD</keyword>
<dbReference type="PIRSF" id="PIRSF000189">
    <property type="entry name" value="D-aa_oxidase"/>
    <property type="match status" value="1"/>
</dbReference>
<accession>A0A061B2B7</accession>
<protein>
    <submittedName>
        <fullName evidence="8">CYFA0S12e02322g1_1</fullName>
    </submittedName>
    <submittedName>
        <fullName evidence="9">D-amino-acid oxidase</fullName>
    </submittedName>
</protein>
<keyword evidence="10" id="KW-1185">Reference proteome</keyword>